<evidence type="ECO:0000256" key="1">
    <source>
        <dbReference type="ARBA" id="ARBA00004167"/>
    </source>
</evidence>
<evidence type="ECO:0000256" key="3">
    <source>
        <dbReference type="ARBA" id="ARBA00022729"/>
    </source>
</evidence>
<evidence type="ECO:0000256" key="5">
    <source>
        <dbReference type="ARBA" id="ARBA00023136"/>
    </source>
</evidence>
<sequence>MRASIPTLAFLASVTLAARFMLHVPTTQLVNPSTLPSTTHATLQSSGAPLDAHITRSNSFNFYNVSAGSYLATVHCRDFAFEPLRIDVTVEETVEGSGQKKEMIRAWQTFIGNEWDNKGETRGEGGNGLVIEVKPIGQKYYYQERSGFSPLSFLKNPMILMALFSMVLIFGMPYLMENMDPETRAEFEEMQKKGALGSGGTNTAAQIQNFDLASWMAGKTESKSRGQSPAPQQSKKRG</sequence>
<evidence type="ECO:0000313" key="10">
    <source>
        <dbReference type="EMBL" id="KAF2243296.1"/>
    </source>
</evidence>
<feature type="chain" id="PRO_5025410822" description="ER membrane protein complex subunit 7 beta-sandwich domain-containing protein" evidence="8">
    <location>
        <begin position="18"/>
        <end position="238"/>
    </location>
</feature>
<evidence type="ECO:0000259" key="9">
    <source>
        <dbReference type="Pfam" id="PF09430"/>
    </source>
</evidence>
<dbReference type="PANTHER" id="PTHR13605">
    <property type="entry name" value="ER MEMBRANE PROTEIN COMPLEX SUBUNIT 7"/>
    <property type="match status" value="1"/>
</dbReference>
<evidence type="ECO:0000256" key="4">
    <source>
        <dbReference type="ARBA" id="ARBA00022989"/>
    </source>
</evidence>
<dbReference type="GeneID" id="54577550"/>
<comment type="subcellular location">
    <subcellularLocation>
        <location evidence="1">Membrane</location>
        <topology evidence="1">Single-pass membrane protein</topology>
    </subcellularLocation>
</comment>
<dbReference type="EMBL" id="ML987205">
    <property type="protein sequence ID" value="KAF2243296.1"/>
    <property type="molecule type" value="Genomic_DNA"/>
</dbReference>
<accession>A0A6A6HZ46</accession>
<dbReference type="GO" id="GO:0072546">
    <property type="term" value="C:EMC complex"/>
    <property type="evidence" value="ECO:0007669"/>
    <property type="project" value="TreeGrafter"/>
</dbReference>
<evidence type="ECO:0000256" key="7">
    <source>
        <dbReference type="SAM" id="Phobius"/>
    </source>
</evidence>
<dbReference type="Pfam" id="PF09430">
    <property type="entry name" value="EMC7_beta-sandw"/>
    <property type="match status" value="1"/>
</dbReference>
<evidence type="ECO:0000256" key="6">
    <source>
        <dbReference type="SAM" id="MobiDB-lite"/>
    </source>
</evidence>
<name>A0A6A6HZ46_9PLEO</name>
<dbReference type="OrthoDB" id="27095at2759"/>
<feature type="region of interest" description="Disordered" evidence="6">
    <location>
        <begin position="218"/>
        <end position="238"/>
    </location>
</feature>
<keyword evidence="4 7" id="KW-1133">Transmembrane helix</keyword>
<dbReference type="InterPro" id="IPR019008">
    <property type="entry name" value="Beta_sandwich_EMC7"/>
</dbReference>
<dbReference type="PANTHER" id="PTHR13605:SF4">
    <property type="entry name" value="ER MEMBRANE PROTEIN COMPLEX SUBUNIT 7"/>
    <property type="match status" value="1"/>
</dbReference>
<proteinExistence type="predicted"/>
<keyword evidence="11" id="KW-1185">Reference proteome</keyword>
<feature type="domain" description="ER membrane protein complex subunit 7 beta-sandwich" evidence="9">
    <location>
        <begin position="31"/>
        <end position="161"/>
    </location>
</feature>
<reference evidence="10" key="1">
    <citation type="journal article" date="2020" name="Stud. Mycol.">
        <title>101 Dothideomycetes genomes: a test case for predicting lifestyles and emergence of pathogens.</title>
        <authorList>
            <person name="Haridas S."/>
            <person name="Albert R."/>
            <person name="Binder M."/>
            <person name="Bloem J."/>
            <person name="Labutti K."/>
            <person name="Salamov A."/>
            <person name="Andreopoulos B."/>
            <person name="Baker S."/>
            <person name="Barry K."/>
            <person name="Bills G."/>
            <person name="Bluhm B."/>
            <person name="Cannon C."/>
            <person name="Castanera R."/>
            <person name="Culley D."/>
            <person name="Daum C."/>
            <person name="Ezra D."/>
            <person name="Gonzalez J."/>
            <person name="Henrissat B."/>
            <person name="Kuo A."/>
            <person name="Liang C."/>
            <person name="Lipzen A."/>
            <person name="Lutzoni F."/>
            <person name="Magnuson J."/>
            <person name="Mondo S."/>
            <person name="Nolan M."/>
            <person name="Ohm R."/>
            <person name="Pangilinan J."/>
            <person name="Park H.-J."/>
            <person name="Ramirez L."/>
            <person name="Alfaro M."/>
            <person name="Sun H."/>
            <person name="Tritt A."/>
            <person name="Yoshinaga Y."/>
            <person name="Zwiers L.-H."/>
            <person name="Turgeon B."/>
            <person name="Goodwin S."/>
            <person name="Spatafora J."/>
            <person name="Crous P."/>
            <person name="Grigoriev I."/>
        </authorList>
    </citation>
    <scope>NUCLEOTIDE SEQUENCE</scope>
    <source>
        <strain evidence="10">CBS 122368</strain>
    </source>
</reference>
<protein>
    <recommendedName>
        <fullName evidence="9">ER membrane protein complex subunit 7 beta-sandwich domain-containing protein</fullName>
    </recommendedName>
</protein>
<keyword evidence="5 7" id="KW-0472">Membrane</keyword>
<gene>
    <name evidence="10" type="ORF">BU26DRAFT_437150</name>
</gene>
<feature type="compositionally biased region" description="Polar residues" evidence="6">
    <location>
        <begin position="225"/>
        <end position="238"/>
    </location>
</feature>
<feature type="transmembrane region" description="Helical" evidence="7">
    <location>
        <begin position="158"/>
        <end position="176"/>
    </location>
</feature>
<evidence type="ECO:0000256" key="2">
    <source>
        <dbReference type="ARBA" id="ARBA00022692"/>
    </source>
</evidence>
<keyword evidence="2 7" id="KW-0812">Transmembrane</keyword>
<keyword evidence="3 8" id="KW-0732">Signal</keyword>
<dbReference type="RefSeq" id="XP_033678300.1">
    <property type="nucleotide sequence ID" value="XM_033824220.1"/>
</dbReference>
<organism evidence="10 11">
    <name type="scientific">Trematosphaeria pertusa</name>
    <dbReference type="NCBI Taxonomy" id="390896"/>
    <lineage>
        <taxon>Eukaryota</taxon>
        <taxon>Fungi</taxon>
        <taxon>Dikarya</taxon>
        <taxon>Ascomycota</taxon>
        <taxon>Pezizomycotina</taxon>
        <taxon>Dothideomycetes</taxon>
        <taxon>Pleosporomycetidae</taxon>
        <taxon>Pleosporales</taxon>
        <taxon>Massarineae</taxon>
        <taxon>Trematosphaeriaceae</taxon>
        <taxon>Trematosphaeria</taxon>
    </lineage>
</organism>
<feature type="signal peptide" evidence="8">
    <location>
        <begin position="1"/>
        <end position="17"/>
    </location>
</feature>
<dbReference type="InterPro" id="IPR039163">
    <property type="entry name" value="EMC7"/>
</dbReference>
<dbReference type="Proteomes" id="UP000800094">
    <property type="component" value="Unassembled WGS sequence"/>
</dbReference>
<dbReference type="AlphaFoldDB" id="A0A6A6HZ46"/>
<evidence type="ECO:0000256" key="8">
    <source>
        <dbReference type="SAM" id="SignalP"/>
    </source>
</evidence>
<evidence type="ECO:0000313" key="11">
    <source>
        <dbReference type="Proteomes" id="UP000800094"/>
    </source>
</evidence>